<feature type="active site" description="Nucleophile" evidence="9">
    <location>
        <position position="107"/>
    </location>
</feature>
<evidence type="ECO:0000256" key="6">
    <source>
        <dbReference type="ARBA" id="ARBA00022670"/>
    </source>
</evidence>
<dbReference type="Proteomes" id="UP001151699">
    <property type="component" value="Chromosome C"/>
</dbReference>
<evidence type="ECO:0000313" key="12">
    <source>
        <dbReference type="EMBL" id="KAJ6635691.1"/>
    </source>
</evidence>
<evidence type="ECO:0000313" key="13">
    <source>
        <dbReference type="Proteomes" id="UP001151699"/>
    </source>
</evidence>
<evidence type="ECO:0000256" key="7">
    <source>
        <dbReference type="ARBA" id="ARBA00022801"/>
    </source>
</evidence>
<evidence type="ECO:0000256" key="8">
    <source>
        <dbReference type="PIRNR" id="PIRNR006431"/>
    </source>
</evidence>
<dbReference type="EC" id="3.4.11.5" evidence="8 10"/>
<protein>
    <recommendedName>
        <fullName evidence="8 10">Proline iminopeptidase</fullName>
        <shortName evidence="8">PIP</shortName>
        <ecNumber evidence="8 10">3.4.11.5</ecNumber>
    </recommendedName>
    <alternativeName>
        <fullName evidence="8">Prolyl aminopeptidase</fullName>
    </alternativeName>
</protein>
<comment type="similarity">
    <text evidence="3 8 10">Belongs to the peptidase S33 family.</text>
</comment>
<evidence type="ECO:0000256" key="10">
    <source>
        <dbReference type="RuleBase" id="RU003421"/>
    </source>
</evidence>
<dbReference type="InterPro" id="IPR029058">
    <property type="entry name" value="AB_hydrolase_fold"/>
</dbReference>
<dbReference type="GO" id="GO:0004177">
    <property type="term" value="F:aminopeptidase activity"/>
    <property type="evidence" value="ECO:0007669"/>
    <property type="project" value="UniProtKB-UniRule"/>
</dbReference>
<evidence type="ECO:0000256" key="1">
    <source>
        <dbReference type="ARBA" id="ARBA00001585"/>
    </source>
</evidence>
<dbReference type="GO" id="GO:0005737">
    <property type="term" value="C:cytoplasm"/>
    <property type="evidence" value="ECO:0007669"/>
    <property type="project" value="UniProtKB-SubCell"/>
</dbReference>
<evidence type="ECO:0000259" key="11">
    <source>
        <dbReference type="Pfam" id="PF00561"/>
    </source>
</evidence>
<dbReference type="PANTHER" id="PTHR43722">
    <property type="entry name" value="PROLINE IMINOPEPTIDASE"/>
    <property type="match status" value="1"/>
</dbReference>
<dbReference type="EMBL" id="WJQU01000004">
    <property type="protein sequence ID" value="KAJ6635691.1"/>
    <property type="molecule type" value="Genomic_DNA"/>
</dbReference>
<keyword evidence="5 8" id="KW-0963">Cytoplasm</keyword>
<dbReference type="Pfam" id="PF00561">
    <property type="entry name" value="Abhydrolase_1"/>
    <property type="match status" value="1"/>
</dbReference>
<comment type="subcellular location">
    <subcellularLocation>
        <location evidence="2 8">Cytoplasm</location>
    </subcellularLocation>
</comment>
<evidence type="ECO:0000256" key="3">
    <source>
        <dbReference type="ARBA" id="ARBA00010088"/>
    </source>
</evidence>
<dbReference type="PANTHER" id="PTHR43722:SF1">
    <property type="entry name" value="PROLINE IMINOPEPTIDASE"/>
    <property type="match status" value="1"/>
</dbReference>
<keyword evidence="4 8" id="KW-0031">Aminopeptidase</keyword>
<evidence type="ECO:0000256" key="2">
    <source>
        <dbReference type="ARBA" id="ARBA00004496"/>
    </source>
</evidence>
<name>A0A9Q0MPQ1_9DIPT</name>
<dbReference type="PRINTS" id="PR00793">
    <property type="entry name" value="PROAMNOPTASE"/>
</dbReference>
<dbReference type="PIRSF" id="PIRSF006431">
    <property type="entry name" value="Pept_S33"/>
    <property type="match status" value="1"/>
</dbReference>
<accession>A0A9Q0MPQ1</accession>
<evidence type="ECO:0000256" key="4">
    <source>
        <dbReference type="ARBA" id="ARBA00022438"/>
    </source>
</evidence>
<evidence type="ECO:0000256" key="9">
    <source>
        <dbReference type="PIRSR" id="PIRSR006431-1"/>
    </source>
</evidence>
<organism evidence="12 13">
    <name type="scientific">Pseudolycoriella hygida</name>
    <dbReference type="NCBI Taxonomy" id="35572"/>
    <lineage>
        <taxon>Eukaryota</taxon>
        <taxon>Metazoa</taxon>
        <taxon>Ecdysozoa</taxon>
        <taxon>Arthropoda</taxon>
        <taxon>Hexapoda</taxon>
        <taxon>Insecta</taxon>
        <taxon>Pterygota</taxon>
        <taxon>Neoptera</taxon>
        <taxon>Endopterygota</taxon>
        <taxon>Diptera</taxon>
        <taxon>Nematocera</taxon>
        <taxon>Sciaroidea</taxon>
        <taxon>Sciaridae</taxon>
        <taxon>Pseudolycoriella</taxon>
    </lineage>
</organism>
<reference evidence="12" key="1">
    <citation type="submission" date="2022-07" db="EMBL/GenBank/DDBJ databases">
        <authorList>
            <person name="Trinca V."/>
            <person name="Uliana J.V.C."/>
            <person name="Torres T.T."/>
            <person name="Ward R.J."/>
            <person name="Monesi N."/>
        </authorList>
    </citation>
    <scope>NUCLEOTIDE SEQUENCE</scope>
    <source>
        <strain evidence="12">HSMRA1968</strain>
        <tissue evidence="12">Whole embryos</tissue>
    </source>
</reference>
<sequence>MYPPIEPFHSGHLKVSDVHDIYYEQCGNKDGLPIIFVHGGPGGGISAYDRKYFDPEAYHIILFDQRGAGKSTPEYCLEDNDTWSLVSDMEKLREHLGVDRWILFGGSWGSTLSLAYAERHISRVLGLILRGIFTLRDDEIKWFYQNGASYLFPDYWEEYVAPIPEDERGDFITAYYKRLTGTDEEERLRCAKAWSTWEMATSQLKVNSENLLRAQQDTWALAFARIECHFFINKGFMTPNQLLNDAHIIRNAKIPVTIVQGRYDVVCPAKTAWDLYKQLPEAEFFFVHDAGHSAKEDGTAKKLVEACDKYKKIISKN</sequence>
<dbReference type="OrthoDB" id="10249433at2759"/>
<feature type="active site" description="Proton donor" evidence="9">
    <location>
        <position position="292"/>
    </location>
</feature>
<feature type="domain" description="AB hydrolase-1" evidence="11">
    <location>
        <begin position="33"/>
        <end position="298"/>
    </location>
</feature>
<dbReference type="InterPro" id="IPR000073">
    <property type="entry name" value="AB_hydrolase_1"/>
</dbReference>
<dbReference type="AlphaFoldDB" id="A0A9Q0MPQ1"/>
<dbReference type="Gene3D" id="3.40.50.1820">
    <property type="entry name" value="alpha/beta hydrolase"/>
    <property type="match status" value="1"/>
</dbReference>
<proteinExistence type="inferred from homology"/>
<dbReference type="NCBIfam" id="TIGR01249">
    <property type="entry name" value="pro_imino_pep_1"/>
    <property type="match status" value="1"/>
</dbReference>
<evidence type="ECO:0000256" key="5">
    <source>
        <dbReference type="ARBA" id="ARBA00022490"/>
    </source>
</evidence>
<dbReference type="SUPFAM" id="SSF53474">
    <property type="entry name" value="alpha/beta-Hydrolases"/>
    <property type="match status" value="1"/>
</dbReference>
<dbReference type="GO" id="GO:0006508">
    <property type="term" value="P:proteolysis"/>
    <property type="evidence" value="ECO:0007669"/>
    <property type="project" value="UniProtKB-KW"/>
</dbReference>
<keyword evidence="13" id="KW-1185">Reference proteome</keyword>
<keyword evidence="7 8" id="KW-0378">Hydrolase</keyword>
<dbReference type="InterPro" id="IPR002410">
    <property type="entry name" value="Peptidase_S33"/>
</dbReference>
<comment type="caution">
    <text evidence="12">The sequence shown here is derived from an EMBL/GenBank/DDBJ whole genome shotgun (WGS) entry which is preliminary data.</text>
</comment>
<keyword evidence="6 8" id="KW-0645">Protease</keyword>
<gene>
    <name evidence="12" type="primary">PIP</name>
    <name evidence="12" type="ORF">Bhyg_14277</name>
</gene>
<comment type="catalytic activity">
    <reaction evidence="1 8 10">
        <text>Release of N-terminal proline from a peptide.</text>
        <dbReference type="EC" id="3.4.11.5"/>
    </reaction>
</comment>
<feature type="active site" evidence="9">
    <location>
        <position position="264"/>
    </location>
</feature>
<dbReference type="InterPro" id="IPR005944">
    <property type="entry name" value="Pro_iminopeptidase"/>
</dbReference>